<comment type="caution">
    <text evidence="1">The sequence shown here is derived from an EMBL/GenBank/DDBJ whole genome shotgun (WGS) entry which is preliminary data.</text>
</comment>
<dbReference type="EMBL" id="CAWUPB010000851">
    <property type="protein sequence ID" value="CAK7326661.1"/>
    <property type="molecule type" value="Genomic_DNA"/>
</dbReference>
<proteinExistence type="predicted"/>
<dbReference type="Proteomes" id="UP001314170">
    <property type="component" value="Unassembled WGS sequence"/>
</dbReference>
<organism evidence="1 2">
    <name type="scientific">Dovyalis caffra</name>
    <dbReference type="NCBI Taxonomy" id="77055"/>
    <lineage>
        <taxon>Eukaryota</taxon>
        <taxon>Viridiplantae</taxon>
        <taxon>Streptophyta</taxon>
        <taxon>Embryophyta</taxon>
        <taxon>Tracheophyta</taxon>
        <taxon>Spermatophyta</taxon>
        <taxon>Magnoliopsida</taxon>
        <taxon>eudicotyledons</taxon>
        <taxon>Gunneridae</taxon>
        <taxon>Pentapetalae</taxon>
        <taxon>rosids</taxon>
        <taxon>fabids</taxon>
        <taxon>Malpighiales</taxon>
        <taxon>Salicaceae</taxon>
        <taxon>Flacourtieae</taxon>
        <taxon>Dovyalis</taxon>
    </lineage>
</organism>
<accession>A0AAV1R2Y2</accession>
<name>A0AAV1R2Y2_9ROSI</name>
<gene>
    <name evidence="1" type="ORF">DCAF_LOCUS4364</name>
</gene>
<keyword evidence="2" id="KW-1185">Reference proteome</keyword>
<sequence length="56" mass="6198">MDVEACGPKEWEGDFGSPPRPCVVGPLLYGKFLLEISKSVREMTQVVNNNQGILFT</sequence>
<evidence type="ECO:0000313" key="2">
    <source>
        <dbReference type="Proteomes" id="UP001314170"/>
    </source>
</evidence>
<dbReference type="AlphaFoldDB" id="A0AAV1R2Y2"/>
<protein>
    <submittedName>
        <fullName evidence="1">Uncharacterized protein</fullName>
    </submittedName>
</protein>
<reference evidence="1 2" key="1">
    <citation type="submission" date="2024-01" db="EMBL/GenBank/DDBJ databases">
        <authorList>
            <person name="Waweru B."/>
        </authorList>
    </citation>
    <scope>NUCLEOTIDE SEQUENCE [LARGE SCALE GENOMIC DNA]</scope>
</reference>
<evidence type="ECO:0000313" key="1">
    <source>
        <dbReference type="EMBL" id="CAK7326661.1"/>
    </source>
</evidence>